<dbReference type="CDD" id="cd02517">
    <property type="entry name" value="CMP-KDO-Synthetase"/>
    <property type="match status" value="1"/>
</dbReference>
<dbReference type="InterPro" id="IPR029044">
    <property type="entry name" value="Nucleotide-diphossugar_trans"/>
</dbReference>
<dbReference type="OrthoDB" id="9815559at2"/>
<dbReference type="GO" id="GO:0005829">
    <property type="term" value="C:cytosol"/>
    <property type="evidence" value="ECO:0007669"/>
    <property type="project" value="TreeGrafter"/>
</dbReference>
<sequence length="251" mass="28534">MRIVGVIPARGGSARFYNKPLANIFGKPMVWWVYTHSMEVECFEEVYIATDSEEIKSVCEGFGAKVIMTSKDHDTATERLYEVSQIIDADLYVMVNGDEPVIEAKDIVKCIPDGLNKDEFYVSNLMTDFSDPVEVVDTTNLKIVTNKDGICLFISRSPIPFPKGGMNYTYQKFVGVGAFTKTALQYYHETPRGPIEKIEENDSFRFIENRKDIYYINAHCKTISVDTPKDIDKVVEYMAGKMSERHMLPIS</sequence>
<dbReference type="GO" id="GO:0009103">
    <property type="term" value="P:lipopolysaccharide biosynthetic process"/>
    <property type="evidence" value="ECO:0007669"/>
    <property type="project" value="UniProtKB-KW"/>
</dbReference>
<dbReference type="EMBL" id="VNJI01000054">
    <property type="protein sequence ID" value="TVY05636.1"/>
    <property type="molecule type" value="Genomic_DNA"/>
</dbReference>
<evidence type="ECO:0000256" key="1">
    <source>
        <dbReference type="ARBA" id="ARBA00022679"/>
    </source>
</evidence>
<organism evidence="4 5">
    <name type="scientific">Paenibacillus cremeus</name>
    <dbReference type="NCBI Taxonomy" id="2163881"/>
    <lineage>
        <taxon>Bacteria</taxon>
        <taxon>Bacillati</taxon>
        <taxon>Bacillota</taxon>
        <taxon>Bacilli</taxon>
        <taxon>Bacillales</taxon>
        <taxon>Paenibacillaceae</taxon>
        <taxon>Paenibacillus</taxon>
    </lineage>
</organism>
<dbReference type="InterPro" id="IPR003329">
    <property type="entry name" value="Cytidylyl_trans"/>
</dbReference>
<evidence type="ECO:0000313" key="5">
    <source>
        <dbReference type="Proteomes" id="UP000317036"/>
    </source>
</evidence>
<dbReference type="Proteomes" id="UP000317036">
    <property type="component" value="Unassembled WGS sequence"/>
</dbReference>
<keyword evidence="1 4" id="KW-0808">Transferase</keyword>
<gene>
    <name evidence="4" type="ORF">FPZ49_29110</name>
</gene>
<dbReference type="Gene3D" id="3.90.550.10">
    <property type="entry name" value="Spore Coat Polysaccharide Biosynthesis Protein SpsA, Chain A"/>
    <property type="match status" value="1"/>
</dbReference>
<dbReference type="GO" id="GO:0008690">
    <property type="term" value="F:3-deoxy-manno-octulosonate cytidylyltransferase activity"/>
    <property type="evidence" value="ECO:0007669"/>
    <property type="project" value="InterPro"/>
</dbReference>
<evidence type="ECO:0000256" key="3">
    <source>
        <dbReference type="ARBA" id="ARBA00022985"/>
    </source>
</evidence>
<dbReference type="PANTHER" id="PTHR42866">
    <property type="entry name" value="3-DEOXY-MANNO-OCTULOSONATE CYTIDYLYLTRANSFERASE"/>
    <property type="match status" value="1"/>
</dbReference>
<dbReference type="AlphaFoldDB" id="A0A559K0L9"/>
<dbReference type="RefSeq" id="WP_144853818.1">
    <property type="nucleotide sequence ID" value="NZ_VNJI01000054.1"/>
</dbReference>
<dbReference type="NCBIfam" id="NF003952">
    <property type="entry name" value="PRK05450.1-5"/>
    <property type="match status" value="1"/>
</dbReference>
<protein>
    <submittedName>
        <fullName evidence="4">3-deoxy-manno-octulosonate cytidylyltransferase</fullName>
    </submittedName>
</protein>
<keyword evidence="5" id="KW-1185">Reference proteome</keyword>
<reference evidence="4 5" key="1">
    <citation type="submission" date="2019-07" db="EMBL/GenBank/DDBJ databases">
        <authorList>
            <person name="Kim J."/>
        </authorList>
    </citation>
    <scope>NUCLEOTIDE SEQUENCE [LARGE SCALE GENOMIC DNA]</scope>
    <source>
        <strain evidence="4 5">JC52</strain>
    </source>
</reference>
<dbReference type="Pfam" id="PF02348">
    <property type="entry name" value="CTP_transf_3"/>
    <property type="match status" value="1"/>
</dbReference>
<keyword evidence="3" id="KW-0448">Lipopolysaccharide biosynthesis</keyword>
<keyword evidence="2 4" id="KW-0548">Nucleotidyltransferase</keyword>
<accession>A0A559K0L9</accession>
<dbReference type="InterPro" id="IPR004528">
    <property type="entry name" value="KdsB"/>
</dbReference>
<comment type="caution">
    <text evidence="4">The sequence shown here is derived from an EMBL/GenBank/DDBJ whole genome shotgun (WGS) entry which is preliminary data.</text>
</comment>
<proteinExistence type="predicted"/>
<evidence type="ECO:0000313" key="4">
    <source>
        <dbReference type="EMBL" id="TVY05636.1"/>
    </source>
</evidence>
<name>A0A559K0L9_9BACL</name>
<evidence type="ECO:0000256" key="2">
    <source>
        <dbReference type="ARBA" id="ARBA00022695"/>
    </source>
</evidence>
<dbReference type="PANTHER" id="PTHR42866:SF2">
    <property type="entry name" value="3-DEOXY-MANNO-OCTULOSONATE CYTIDYLYLTRANSFERASE, MITOCHONDRIAL"/>
    <property type="match status" value="1"/>
</dbReference>
<dbReference type="SUPFAM" id="SSF53448">
    <property type="entry name" value="Nucleotide-diphospho-sugar transferases"/>
    <property type="match status" value="1"/>
</dbReference>